<organism evidence="8 9">
    <name type="scientific">Weissella halotolerans DSM 20190</name>
    <dbReference type="NCBI Taxonomy" id="1123500"/>
    <lineage>
        <taxon>Bacteria</taxon>
        <taxon>Bacillati</taxon>
        <taxon>Bacillota</taxon>
        <taxon>Bacilli</taxon>
        <taxon>Lactobacillales</taxon>
        <taxon>Lactobacillaceae</taxon>
        <taxon>Weissella</taxon>
    </lineage>
</organism>
<dbReference type="GO" id="GO:0032153">
    <property type="term" value="C:cell division site"/>
    <property type="evidence" value="ECO:0007669"/>
    <property type="project" value="UniProtKB-UniRule"/>
</dbReference>
<comment type="subcellular location">
    <subcellularLocation>
        <location evidence="5">Cell membrane</location>
        <topology evidence="5">Peripheral membrane protein</topology>
        <orientation evidence="5">Cytoplasmic side</orientation>
    </subcellularLocation>
    <text evidence="5">Localizes to the Z ring in an FtsZ-dependent manner. Targeted to the membrane through a conserved C-terminal amphipathic helix.</text>
</comment>
<dbReference type="OrthoDB" id="9768127at2"/>
<dbReference type="STRING" id="1123500.GCA_000420365_00989"/>
<name>A0A0R2FTY5_9LACO</name>
<reference evidence="8 9" key="1">
    <citation type="journal article" date="2015" name="Genome Announc.">
        <title>Expanding the biotechnology potential of lactobacilli through comparative genomics of 213 strains and associated genera.</title>
        <authorList>
            <person name="Sun Z."/>
            <person name="Harris H.M."/>
            <person name="McCann A."/>
            <person name="Guo C."/>
            <person name="Argimon S."/>
            <person name="Zhang W."/>
            <person name="Yang X."/>
            <person name="Jeffery I.B."/>
            <person name="Cooney J.C."/>
            <person name="Kagawa T.F."/>
            <person name="Liu W."/>
            <person name="Song Y."/>
            <person name="Salvetti E."/>
            <person name="Wrobel A."/>
            <person name="Rasinkangas P."/>
            <person name="Parkhill J."/>
            <person name="Rea M.C."/>
            <person name="O'Sullivan O."/>
            <person name="Ritari J."/>
            <person name="Douillard F.P."/>
            <person name="Paul Ross R."/>
            <person name="Yang R."/>
            <person name="Briner A.E."/>
            <person name="Felis G.E."/>
            <person name="de Vos W.M."/>
            <person name="Barrangou R."/>
            <person name="Klaenhammer T.R."/>
            <person name="Caufield P.W."/>
            <person name="Cui Y."/>
            <person name="Zhang H."/>
            <person name="O'Toole P.W."/>
        </authorList>
    </citation>
    <scope>NUCLEOTIDE SEQUENCE [LARGE SCALE GENOMIC DNA]</scope>
    <source>
        <strain evidence="8 9">DSM 20190</strain>
    </source>
</reference>
<comment type="caution">
    <text evidence="8">The sequence shown here is derived from an EMBL/GenBank/DDBJ whole genome shotgun (WGS) entry which is preliminary data.</text>
</comment>
<dbReference type="AlphaFoldDB" id="A0A0R2FTY5"/>
<dbReference type="Proteomes" id="UP000051296">
    <property type="component" value="Unassembled WGS sequence"/>
</dbReference>
<evidence type="ECO:0000256" key="1">
    <source>
        <dbReference type="ARBA" id="ARBA00022475"/>
    </source>
</evidence>
<dbReference type="Gene3D" id="3.30.420.40">
    <property type="match status" value="2"/>
</dbReference>
<proteinExistence type="inferred from homology"/>
<dbReference type="Pfam" id="PF02491">
    <property type="entry name" value="SHS2_FTSA"/>
    <property type="match status" value="1"/>
</dbReference>
<sequence length="457" mass="48858">MANHGLIVGLDVGTNTVKVLAADVRDQQANIVAVGRAVAHGVRKGVVVDIEATANDIRQAIAQVNEQTQTPVSEVVALIPAKEVQINVISGQVSVQDSQHIAYTDVQAVVKEALKGQVAADREVVDLVPNAFAVDDFEGVQDPNDMVGMRLKLTATAYTTPKNVLTNLRLAIEKAGLHLRDFVLAPLAASKTVLSDAEQEFGSILLDMGAGQTTATVVQNHQLRFISTFPAGGENISRDISTVLSIGNYDADMLKLDSGLALVKKANPANLLVIQPVGKEEAEQIAEPYLTEIIAARVDQILEKIGTQLQAVSAFDMPGGITLIGGTAALRGIDEAVSETYQVPTHQFAPDDIGLHHPGMAGAWAAVHYAALQTPVELIVKQALYGLPLHFIGQPLIAASAKRNPAKQQAALTKPVSKPVEVPEVAETTNDIINKPTHQQAKQGFSRVKRFFREFFD</sequence>
<dbReference type="PANTHER" id="PTHR32432">
    <property type="entry name" value="CELL DIVISION PROTEIN FTSA-RELATED"/>
    <property type="match status" value="1"/>
</dbReference>
<dbReference type="HAMAP" id="MF_02033">
    <property type="entry name" value="FtsA"/>
    <property type="match status" value="1"/>
</dbReference>
<dbReference type="EMBL" id="JQAX01000003">
    <property type="protein sequence ID" value="KRN31752.1"/>
    <property type="molecule type" value="Genomic_DNA"/>
</dbReference>
<evidence type="ECO:0000259" key="7">
    <source>
        <dbReference type="SMART" id="SM00842"/>
    </source>
</evidence>
<dbReference type="InParanoid" id="A0A0R2FTY5"/>
<protein>
    <recommendedName>
        <fullName evidence="5 6">Cell division protein FtsA</fullName>
    </recommendedName>
</protein>
<keyword evidence="1 5" id="KW-1003">Cell membrane</keyword>
<dbReference type="RefSeq" id="WP_022791744.1">
    <property type="nucleotide sequence ID" value="NZ_ATUU01000003.1"/>
</dbReference>
<evidence type="ECO:0000256" key="5">
    <source>
        <dbReference type="HAMAP-Rule" id="MF_02033"/>
    </source>
</evidence>
<keyword evidence="4 5" id="KW-0131">Cell cycle</keyword>
<feature type="domain" description="SHS2" evidence="7">
    <location>
        <begin position="7"/>
        <end position="193"/>
    </location>
</feature>
<dbReference type="SMART" id="SM00842">
    <property type="entry name" value="FtsA"/>
    <property type="match status" value="1"/>
</dbReference>
<dbReference type="PIRSF" id="PIRSF003101">
    <property type="entry name" value="FtsA"/>
    <property type="match status" value="1"/>
</dbReference>
<evidence type="ECO:0000313" key="9">
    <source>
        <dbReference type="Proteomes" id="UP000051296"/>
    </source>
</evidence>
<gene>
    <name evidence="5" type="primary">ftsA</name>
    <name evidence="8" type="ORF">IV68_GL001008</name>
</gene>
<dbReference type="PANTHER" id="PTHR32432:SF4">
    <property type="entry name" value="CELL DIVISION PROTEIN FTSA"/>
    <property type="match status" value="1"/>
</dbReference>
<dbReference type="InterPro" id="IPR043129">
    <property type="entry name" value="ATPase_NBD"/>
</dbReference>
<dbReference type="InterPro" id="IPR050696">
    <property type="entry name" value="FtsA/MreB"/>
</dbReference>
<dbReference type="GO" id="GO:0009898">
    <property type="term" value="C:cytoplasmic side of plasma membrane"/>
    <property type="evidence" value="ECO:0007669"/>
    <property type="project" value="UniProtKB-UniRule"/>
</dbReference>
<keyword evidence="9" id="KW-1185">Reference proteome</keyword>
<dbReference type="NCBIfam" id="TIGR01174">
    <property type="entry name" value="ftsA"/>
    <property type="match status" value="1"/>
</dbReference>
<evidence type="ECO:0000256" key="3">
    <source>
        <dbReference type="ARBA" id="ARBA00023136"/>
    </source>
</evidence>
<evidence type="ECO:0000256" key="6">
    <source>
        <dbReference type="PIRNR" id="PIRNR003101"/>
    </source>
</evidence>
<dbReference type="FunCoup" id="A0A0R2FTY5">
    <property type="interactions" value="164"/>
</dbReference>
<comment type="function">
    <text evidence="5 6">Cell division protein that is involved in the assembly of the Z ring. May serve as a membrane anchor for the Z ring.</text>
</comment>
<evidence type="ECO:0000313" key="8">
    <source>
        <dbReference type="EMBL" id="KRN31752.1"/>
    </source>
</evidence>
<comment type="subunit">
    <text evidence="5">Self-interacts. Interacts with FtsZ.</text>
</comment>
<dbReference type="InterPro" id="IPR020823">
    <property type="entry name" value="Cell_div_FtsA"/>
</dbReference>
<keyword evidence="2 5" id="KW-0132">Cell division</keyword>
<comment type="similarity">
    <text evidence="5 6">Belongs to the FtsA/MreB family.</text>
</comment>
<dbReference type="GO" id="GO:0043093">
    <property type="term" value="P:FtsZ-dependent cytokinesis"/>
    <property type="evidence" value="ECO:0007669"/>
    <property type="project" value="UniProtKB-UniRule"/>
</dbReference>
<evidence type="ECO:0000256" key="2">
    <source>
        <dbReference type="ARBA" id="ARBA00022618"/>
    </source>
</evidence>
<dbReference type="Pfam" id="PF14450">
    <property type="entry name" value="FtsA"/>
    <property type="match status" value="1"/>
</dbReference>
<dbReference type="SUPFAM" id="SSF53067">
    <property type="entry name" value="Actin-like ATPase domain"/>
    <property type="match status" value="2"/>
</dbReference>
<dbReference type="eggNOG" id="COG0849">
    <property type="taxonomic scope" value="Bacteria"/>
</dbReference>
<keyword evidence="3 5" id="KW-0472">Membrane</keyword>
<dbReference type="PATRIC" id="fig|1123500.6.peg.1012"/>
<evidence type="ECO:0000256" key="4">
    <source>
        <dbReference type="ARBA" id="ARBA00023306"/>
    </source>
</evidence>
<dbReference type="InterPro" id="IPR003494">
    <property type="entry name" value="SHS2_FtsA"/>
</dbReference>
<accession>A0A0R2FTY5</accession>